<dbReference type="Pfam" id="PF00082">
    <property type="entry name" value="Peptidase_S8"/>
    <property type="match status" value="1"/>
</dbReference>
<protein>
    <submittedName>
        <fullName evidence="9">Peptidase</fullName>
    </submittedName>
</protein>
<evidence type="ECO:0000256" key="1">
    <source>
        <dbReference type="ARBA" id="ARBA00011073"/>
    </source>
</evidence>
<gene>
    <name evidence="9" type="ORF">Val02_89700</name>
</gene>
<feature type="active site" description="Charge relay system" evidence="5 6">
    <location>
        <position position="237"/>
    </location>
</feature>
<reference evidence="9" key="1">
    <citation type="submission" date="2021-01" db="EMBL/GenBank/DDBJ databases">
        <title>Whole genome shotgun sequence of Virgisporangium aliadipatigenens NBRC 105644.</title>
        <authorList>
            <person name="Komaki H."/>
            <person name="Tamura T."/>
        </authorList>
    </citation>
    <scope>NUCLEOTIDE SEQUENCE</scope>
    <source>
        <strain evidence="9">NBRC 105644</strain>
    </source>
</reference>
<sequence length="1193" mass="125023">MAVALSVPVPAAAAPAGAPGPTPPAAATARITLITGDVVALSPAGDGRVAASVTPAPGRERITFHTLEVDGGLRVLPSDVVPQIAAGRLDVDLFDVEELVADGFGDADSPGLPLIVRYGPGARVASRGRALPSIGGAAFTADKTTLSNFWREQTGPQLASSGGIERIWLDGRVKTTLDRSTAQIGAPAAWSAGIDGRGVKVAVLDTGVDQTHPDLTGRVARAENFTDEADTVDRHGHGTHVAATVGGSGAGSGGSRKGVAPGAELLVGKVLNGAGSGYDSWIIAGMEWAAAQGADIVSMSLGGEAKGGSDPMSEAVERLSAQTGTLFVVAAGNAGRMGSIGTPGIATAALTVGAVDRSDALAPFSSQGPRAGDEGLKPDITAPGVGIVAARAAGTSMGKPVDASYTAANGTSMATPHVAGAAALLAQQHPDWNGATLKEALTGTAQPTAGLSAYAQGAGRVDVARATTQAVRGTGTLDLGLYIDTNPAPSTKDITYTNDGNAPVTLTLKLALDNTTTGKAEPDALSIPATVTVPAHGTAKAPVTLDPKKIDRGLHSGRITATAPDGTRVTTAVGLPVDGPRHSVTFRAVDRSGRRTGVPVLLMYGEMPNNDVLNYIENGGELTVQGLTEGDYFLHALIADGGPQDEQVTLVVNPELVLDRDLVVTLDARTGTPIRIETPKPAEQRTILSYYSHRVTPGGRTISHGVMHFSGVRQVNVTPTAPLRRGGSFEFSSRWQLVAPQVSASVPGVPNIAAYLRTRSPVFEGKRRYPLVVDDGRSDVRGRAVLVPAGDVPEDEQLASVATRGAAVALLIRPAGFSAWSVWSPEGEREAVPTLHLPAGSGMRLVERARKGAYLDLTLTPSSPYLYDVFHVERGHIPQRITHTVTARNTAVVHTRYGDQGGFGWAKEQRFGWRPWQEYSWNDTSRPVATGSEREEWVSAGDSLWQHRVSHDWPWIDFGPLGYGLLDEPRTYRGDDRVSESWYAPVVRPAAPPSVVSTRDGDILRLRVPRLVDADGHYDDANLGAVTLSRDGKPLAELPNAWRDVQVPGGTATYRLAMTTARSNAEWLWGTRTETAWTFTSRPVAGPLPLLQVDYDVAADATGRVAARAHTVGFTLRHQRGLAAPRGTSLTVDVSFDEGATWRRVPALGRDGRYAALVPAARAGTSVSLRVSANDRRTGSTVTQTVLRAYGLR</sequence>
<organism evidence="9 10">
    <name type="scientific">Virgisporangium aliadipatigenens</name>
    <dbReference type="NCBI Taxonomy" id="741659"/>
    <lineage>
        <taxon>Bacteria</taxon>
        <taxon>Bacillati</taxon>
        <taxon>Actinomycetota</taxon>
        <taxon>Actinomycetes</taxon>
        <taxon>Micromonosporales</taxon>
        <taxon>Micromonosporaceae</taxon>
        <taxon>Virgisporangium</taxon>
    </lineage>
</organism>
<name>A0A8J3YUD4_9ACTN</name>
<keyword evidence="2 6" id="KW-0645">Protease</keyword>
<accession>A0A8J3YUD4</accession>
<dbReference type="PROSITE" id="PS00138">
    <property type="entry name" value="SUBTILASE_SER"/>
    <property type="match status" value="1"/>
</dbReference>
<dbReference type="AlphaFoldDB" id="A0A8J3YUD4"/>
<evidence type="ECO:0000256" key="5">
    <source>
        <dbReference type="PIRSR" id="PIRSR615500-1"/>
    </source>
</evidence>
<dbReference type="Proteomes" id="UP000619260">
    <property type="component" value="Unassembled WGS sequence"/>
</dbReference>
<evidence type="ECO:0000256" key="6">
    <source>
        <dbReference type="PROSITE-ProRule" id="PRU01240"/>
    </source>
</evidence>
<dbReference type="InterPro" id="IPR023827">
    <property type="entry name" value="Peptidase_S8_Asp-AS"/>
</dbReference>
<dbReference type="InterPro" id="IPR015500">
    <property type="entry name" value="Peptidase_S8_subtilisin-rel"/>
</dbReference>
<feature type="active site" description="Charge relay system" evidence="5 6">
    <location>
        <position position="205"/>
    </location>
</feature>
<feature type="domain" description="Peptidase S8/S53" evidence="8">
    <location>
        <begin position="196"/>
        <end position="458"/>
    </location>
</feature>
<keyword evidence="4 6" id="KW-0720">Serine protease</keyword>
<evidence type="ECO:0000256" key="4">
    <source>
        <dbReference type="ARBA" id="ARBA00022825"/>
    </source>
</evidence>
<comment type="caution">
    <text evidence="9">The sequence shown here is derived from an EMBL/GenBank/DDBJ whole genome shotgun (WGS) entry which is preliminary data.</text>
</comment>
<dbReference type="GO" id="GO:0004252">
    <property type="term" value="F:serine-type endopeptidase activity"/>
    <property type="evidence" value="ECO:0007669"/>
    <property type="project" value="UniProtKB-UniRule"/>
</dbReference>
<evidence type="ECO:0000256" key="3">
    <source>
        <dbReference type="ARBA" id="ARBA00022801"/>
    </source>
</evidence>
<dbReference type="PROSITE" id="PS00136">
    <property type="entry name" value="SUBTILASE_ASP"/>
    <property type="match status" value="1"/>
</dbReference>
<dbReference type="EMBL" id="BOPF01000064">
    <property type="protein sequence ID" value="GIJ52084.1"/>
    <property type="molecule type" value="Genomic_DNA"/>
</dbReference>
<dbReference type="PANTHER" id="PTHR43806:SF11">
    <property type="entry name" value="CEREVISIN-RELATED"/>
    <property type="match status" value="1"/>
</dbReference>
<evidence type="ECO:0000313" key="9">
    <source>
        <dbReference type="EMBL" id="GIJ52084.1"/>
    </source>
</evidence>
<dbReference type="GO" id="GO:0006508">
    <property type="term" value="P:proteolysis"/>
    <property type="evidence" value="ECO:0007669"/>
    <property type="project" value="UniProtKB-KW"/>
</dbReference>
<proteinExistence type="inferred from homology"/>
<dbReference type="SUPFAM" id="SSF52743">
    <property type="entry name" value="Subtilisin-like"/>
    <property type="match status" value="1"/>
</dbReference>
<feature type="active site" description="Charge relay system" evidence="5 6">
    <location>
        <position position="412"/>
    </location>
</feature>
<keyword evidence="3 6" id="KW-0378">Hydrolase</keyword>
<dbReference type="PRINTS" id="PR00723">
    <property type="entry name" value="SUBTILISIN"/>
</dbReference>
<dbReference type="InterPro" id="IPR036852">
    <property type="entry name" value="Peptidase_S8/S53_dom_sf"/>
</dbReference>
<evidence type="ECO:0000259" key="8">
    <source>
        <dbReference type="Pfam" id="PF00082"/>
    </source>
</evidence>
<evidence type="ECO:0000256" key="2">
    <source>
        <dbReference type="ARBA" id="ARBA00022670"/>
    </source>
</evidence>
<evidence type="ECO:0000313" key="10">
    <source>
        <dbReference type="Proteomes" id="UP000619260"/>
    </source>
</evidence>
<dbReference type="PANTHER" id="PTHR43806">
    <property type="entry name" value="PEPTIDASE S8"/>
    <property type="match status" value="1"/>
</dbReference>
<dbReference type="Gene3D" id="3.40.50.200">
    <property type="entry name" value="Peptidase S8/S53 domain"/>
    <property type="match status" value="1"/>
</dbReference>
<dbReference type="InterPro" id="IPR023828">
    <property type="entry name" value="Peptidase_S8_Ser-AS"/>
</dbReference>
<dbReference type="PROSITE" id="PS51892">
    <property type="entry name" value="SUBTILASE"/>
    <property type="match status" value="1"/>
</dbReference>
<comment type="similarity">
    <text evidence="1 6 7">Belongs to the peptidase S8 family.</text>
</comment>
<evidence type="ECO:0000256" key="7">
    <source>
        <dbReference type="RuleBase" id="RU003355"/>
    </source>
</evidence>
<dbReference type="InterPro" id="IPR000209">
    <property type="entry name" value="Peptidase_S8/S53_dom"/>
</dbReference>
<dbReference type="InterPro" id="IPR050131">
    <property type="entry name" value="Peptidase_S8_subtilisin-like"/>
</dbReference>
<keyword evidence="10" id="KW-1185">Reference proteome</keyword>